<accession>A0A0F3NAQ4</accession>
<dbReference type="AlphaFoldDB" id="A0A0F3NAQ4"/>
<sequence>MCFIDGYGYLTQIQRFAFQHDLTCCQISYMSILSEFLV</sequence>
<evidence type="ECO:0000313" key="2">
    <source>
        <dbReference type="Proteomes" id="UP000033441"/>
    </source>
</evidence>
<name>A0A0F3NAQ4_ANAPH</name>
<comment type="caution">
    <text evidence="1">The sequence shown here is derived from an EMBL/GenBank/DDBJ whole genome shotgun (WGS) entry which is preliminary data.</text>
</comment>
<evidence type="ECO:0000313" key="1">
    <source>
        <dbReference type="EMBL" id="KJV64782.1"/>
    </source>
</evidence>
<gene>
    <name evidence="1" type="ORF">APHMUC_1203</name>
</gene>
<protein>
    <submittedName>
        <fullName evidence="1">Uncharacterized protein</fullName>
    </submittedName>
</protein>
<organism evidence="1 2">
    <name type="scientific">Anaplasma phagocytophilum str. ApMUC09</name>
    <dbReference type="NCBI Taxonomy" id="1359152"/>
    <lineage>
        <taxon>Bacteria</taxon>
        <taxon>Pseudomonadati</taxon>
        <taxon>Pseudomonadota</taxon>
        <taxon>Alphaproteobacteria</taxon>
        <taxon>Rickettsiales</taxon>
        <taxon>Anaplasmataceae</taxon>
        <taxon>Anaplasma</taxon>
        <taxon>phagocytophilum group</taxon>
    </lineage>
</organism>
<dbReference type="EMBL" id="LANV01000001">
    <property type="protein sequence ID" value="KJV64782.1"/>
    <property type="molecule type" value="Genomic_DNA"/>
</dbReference>
<reference evidence="1 2" key="1">
    <citation type="submission" date="2015-02" db="EMBL/GenBank/DDBJ databases">
        <title>Genome Sequencing of Rickettsiales.</title>
        <authorList>
            <person name="Daugherty S.C."/>
            <person name="Su Q."/>
            <person name="Abolude K."/>
            <person name="Beier-Sexton M."/>
            <person name="Carlyon J.A."/>
            <person name="Carter R."/>
            <person name="Day N.P."/>
            <person name="Dumler S.J."/>
            <person name="Dyachenko V."/>
            <person name="Godinez A."/>
            <person name="Kurtti T.J."/>
            <person name="Lichay M."/>
            <person name="Mullins K.E."/>
            <person name="Ott S."/>
            <person name="Pappas-Brown V."/>
            <person name="Paris D.H."/>
            <person name="Patel P."/>
            <person name="Richards A.L."/>
            <person name="Sadzewicz L."/>
            <person name="Sears K."/>
            <person name="Seidman D."/>
            <person name="Sengamalay N."/>
            <person name="Stenos J."/>
            <person name="Tallon L.J."/>
            <person name="Vincent G."/>
            <person name="Fraser C.M."/>
            <person name="Munderloh U."/>
            <person name="Dunning-Hotopp J.C."/>
        </authorList>
    </citation>
    <scope>NUCLEOTIDE SEQUENCE [LARGE SCALE GENOMIC DNA]</scope>
    <source>
        <strain evidence="1 2">ApMUC09</strain>
    </source>
</reference>
<proteinExistence type="predicted"/>
<dbReference type="PATRIC" id="fig|1359152.3.peg.1261"/>
<dbReference type="Proteomes" id="UP000033441">
    <property type="component" value="Unassembled WGS sequence"/>
</dbReference>